<proteinExistence type="predicted"/>
<evidence type="ECO:0000256" key="1">
    <source>
        <dbReference type="SAM" id="MobiDB-lite"/>
    </source>
</evidence>
<evidence type="ECO:0000313" key="2">
    <source>
        <dbReference type="EMBL" id="PZF85457.1"/>
    </source>
</evidence>
<accession>A0A2W2CB13</accession>
<dbReference type="AlphaFoldDB" id="A0A2W2CB13"/>
<name>A0A2W2CB13_9ACTN</name>
<feature type="region of interest" description="Disordered" evidence="1">
    <location>
        <begin position="30"/>
        <end position="79"/>
    </location>
</feature>
<reference evidence="2 3" key="1">
    <citation type="submission" date="2018-01" db="EMBL/GenBank/DDBJ databases">
        <title>Draft genome sequence of Jiangella sp. GTF31.</title>
        <authorList>
            <person name="Sahin N."/>
            <person name="Ay H."/>
            <person name="Saygin H."/>
        </authorList>
    </citation>
    <scope>NUCLEOTIDE SEQUENCE [LARGE SCALE GENOMIC DNA]</scope>
    <source>
        <strain evidence="2 3">GTF31</strain>
    </source>
</reference>
<protein>
    <submittedName>
        <fullName evidence="2">Uncharacterized protein</fullName>
    </submittedName>
</protein>
<gene>
    <name evidence="2" type="ORF">C1I92_04920</name>
</gene>
<evidence type="ECO:0000313" key="3">
    <source>
        <dbReference type="Proteomes" id="UP000248764"/>
    </source>
</evidence>
<dbReference type="RefSeq" id="WP_111253555.1">
    <property type="nucleotide sequence ID" value="NZ_POTW01000008.1"/>
</dbReference>
<dbReference type="EMBL" id="POTW01000008">
    <property type="protein sequence ID" value="PZF85457.1"/>
    <property type="molecule type" value="Genomic_DNA"/>
</dbReference>
<comment type="caution">
    <text evidence="2">The sequence shown here is derived from an EMBL/GenBank/DDBJ whole genome shotgun (WGS) entry which is preliminary data.</text>
</comment>
<organism evidence="2 3">
    <name type="scientific">Jiangella anatolica</name>
    <dbReference type="NCBI Taxonomy" id="2670374"/>
    <lineage>
        <taxon>Bacteria</taxon>
        <taxon>Bacillati</taxon>
        <taxon>Actinomycetota</taxon>
        <taxon>Actinomycetes</taxon>
        <taxon>Jiangellales</taxon>
        <taxon>Jiangellaceae</taxon>
        <taxon>Jiangella</taxon>
    </lineage>
</organism>
<sequence>MQWGRFLVGTLVCGALVVLVVQLVSSWSPVDDAGGEPADSGISGSGASGSPGSYGPVEGEQCPDGWQWMSPSDAANAPGGVMVECPAG</sequence>
<keyword evidence="3" id="KW-1185">Reference proteome</keyword>
<dbReference type="Proteomes" id="UP000248764">
    <property type="component" value="Unassembled WGS sequence"/>
</dbReference>